<dbReference type="CDD" id="cd06606">
    <property type="entry name" value="STKc_MAPKKK"/>
    <property type="match status" value="1"/>
</dbReference>
<dbReference type="PROSITE" id="PS50011">
    <property type="entry name" value="PROTEIN_KINASE_DOM"/>
    <property type="match status" value="1"/>
</dbReference>
<feature type="domain" description="Protein kinase" evidence="7">
    <location>
        <begin position="39"/>
        <end position="298"/>
    </location>
</feature>
<comment type="caution">
    <text evidence="8">The sequence shown here is derived from an EMBL/GenBank/DDBJ whole genome shotgun (WGS) entry which is preliminary data.</text>
</comment>
<dbReference type="PANTHER" id="PTHR48011">
    <property type="entry name" value="CCR4-NOT TRANSCRIPTIONAL COMPLEX SUBUNIT CAF120-RELATED"/>
    <property type="match status" value="1"/>
</dbReference>
<keyword evidence="4 5" id="KW-0067">ATP-binding</keyword>
<feature type="binding site" evidence="5">
    <location>
        <position position="72"/>
    </location>
    <ligand>
        <name>ATP</name>
        <dbReference type="ChEBI" id="CHEBI:30616"/>
    </ligand>
</feature>
<dbReference type="STRING" id="74649.A0A2P6RNN3"/>
<keyword evidence="9" id="KW-1185">Reference proteome</keyword>
<dbReference type="PANTHER" id="PTHR48011:SF18">
    <property type="entry name" value="MITOGEN-ACTIVATED PROTEIN KINASE KINASE KINASE 19-RELATED"/>
    <property type="match status" value="1"/>
</dbReference>
<evidence type="ECO:0000256" key="3">
    <source>
        <dbReference type="ARBA" id="ARBA00022777"/>
    </source>
</evidence>
<dbReference type="OMA" id="DQIGSCP"/>
<dbReference type="EMBL" id="PDCK01000040">
    <property type="protein sequence ID" value="PRQ48001.1"/>
    <property type="molecule type" value="Genomic_DNA"/>
</dbReference>
<evidence type="ECO:0000256" key="2">
    <source>
        <dbReference type="ARBA" id="ARBA00022741"/>
    </source>
</evidence>
<evidence type="ECO:0000256" key="1">
    <source>
        <dbReference type="ARBA" id="ARBA00022679"/>
    </source>
</evidence>
<dbReference type="SUPFAM" id="SSF56112">
    <property type="entry name" value="Protein kinase-like (PK-like)"/>
    <property type="match status" value="1"/>
</dbReference>
<dbReference type="Gene3D" id="1.10.510.10">
    <property type="entry name" value="Transferase(Phosphotransferase) domain 1"/>
    <property type="match status" value="1"/>
</dbReference>
<evidence type="ECO:0000256" key="6">
    <source>
        <dbReference type="RuleBase" id="RU000304"/>
    </source>
</evidence>
<evidence type="ECO:0000313" key="8">
    <source>
        <dbReference type="EMBL" id="PRQ48001.1"/>
    </source>
</evidence>
<keyword evidence="6" id="KW-0723">Serine/threonine-protein kinase</keyword>
<dbReference type="EC" id="2.7.11.25" evidence="8"/>
<proteinExistence type="inferred from homology"/>
<dbReference type="InterPro" id="IPR008271">
    <property type="entry name" value="Ser/Thr_kinase_AS"/>
</dbReference>
<comment type="similarity">
    <text evidence="6">Belongs to the protein kinase superfamily.</text>
</comment>
<dbReference type="Gramene" id="PRQ48001">
    <property type="protein sequence ID" value="PRQ48001"/>
    <property type="gene ID" value="RchiOBHm_Chr2g0105831"/>
</dbReference>
<dbReference type="GO" id="GO:0005524">
    <property type="term" value="F:ATP binding"/>
    <property type="evidence" value="ECO:0007669"/>
    <property type="project" value="UniProtKB-UniRule"/>
</dbReference>
<dbReference type="Pfam" id="PF00069">
    <property type="entry name" value="Pkinase"/>
    <property type="match status" value="1"/>
</dbReference>
<keyword evidence="3 8" id="KW-0418">Kinase</keyword>
<evidence type="ECO:0000256" key="4">
    <source>
        <dbReference type="ARBA" id="ARBA00022840"/>
    </source>
</evidence>
<dbReference type="PROSITE" id="PS00108">
    <property type="entry name" value="PROTEIN_KINASE_ST"/>
    <property type="match status" value="1"/>
</dbReference>
<dbReference type="PROSITE" id="PS00107">
    <property type="entry name" value="PROTEIN_KINASE_ATP"/>
    <property type="match status" value="1"/>
</dbReference>
<dbReference type="GO" id="GO:0004709">
    <property type="term" value="F:MAP kinase kinase kinase activity"/>
    <property type="evidence" value="ECO:0007669"/>
    <property type="project" value="UniProtKB-EC"/>
</dbReference>
<name>A0A2P6RNN3_ROSCH</name>
<dbReference type="InterPro" id="IPR000719">
    <property type="entry name" value="Prot_kinase_dom"/>
</dbReference>
<evidence type="ECO:0000313" key="9">
    <source>
        <dbReference type="Proteomes" id="UP000238479"/>
    </source>
</evidence>
<gene>
    <name evidence="8" type="ORF">RchiOBHm_Chr2g0105831</name>
</gene>
<dbReference type="InterPro" id="IPR017441">
    <property type="entry name" value="Protein_kinase_ATP_BS"/>
</dbReference>
<dbReference type="InterPro" id="IPR011009">
    <property type="entry name" value="Kinase-like_dom_sf"/>
</dbReference>
<dbReference type="Proteomes" id="UP000238479">
    <property type="component" value="Chromosome 2"/>
</dbReference>
<reference evidence="8 9" key="1">
    <citation type="journal article" date="2018" name="Nat. Genet.">
        <title>The Rosa genome provides new insights in the design of modern roses.</title>
        <authorList>
            <person name="Bendahmane M."/>
        </authorList>
    </citation>
    <scope>NUCLEOTIDE SEQUENCE [LARGE SCALE GENOMIC DNA]</scope>
    <source>
        <strain evidence="9">cv. Old Blush</strain>
    </source>
</reference>
<dbReference type="AlphaFoldDB" id="A0A2P6RNN3"/>
<protein>
    <submittedName>
        <fullName evidence="8">Putative mitogen-activated protein kinase kinase kinase STE-STE11 family</fullName>
        <ecNumber evidence="8">2.7.11.25</ecNumber>
    </submittedName>
</protein>
<dbReference type="SMART" id="SM00220">
    <property type="entry name" value="S_TKc"/>
    <property type="match status" value="1"/>
</dbReference>
<keyword evidence="1 8" id="KW-0808">Transferase</keyword>
<dbReference type="InterPro" id="IPR052751">
    <property type="entry name" value="Plant_MAPKKK"/>
</dbReference>
<keyword evidence="2 5" id="KW-0547">Nucleotide-binding</keyword>
<evidence type="ECO:0000259" key="7">
    <source>
        <dbReference type="PROSITE" id="PS50011"/>
    </source>
</evidence>
<evidence type="ECO:0000256" key="5">
    <source>
        <dbReference type="PROSITE-ProRule" id="PRU10141"/>
    </source>
</evidence>
<accession>A0A2P6RNN3</accession>
<organism evidence="8 9">
    <name type="scientific">Rosa chinensis</name>
    <name type="common">China rose</name>
    <dbReference type="NCBI Taxonomy" id="74649"/>
    <lineage>
        <taxon>Eukaryota</taxon>
        <taxon>Viridiplantae</taxon>
        <taxon>Streptophyta</taxon>
        <taxon>Embryophyta</taxon>
        <taxon>Tracheophyta</taxon>
        <taxon>Spermatophyta</taxon>
        <taxon>Magnoliopsida</taxon>
        <taxon>eudicotyledons</taxon>
        <taxon>Gunneridae</taxon>
        <taxon>Pentapetalae</taxon>
        <taxon>rosids</taxon>
        <taxon>fabids</taxon>
        <taxon>Rosales</taxon>
        <taxon>Rosaceae</taxon>
        <taxon>Rosoideae</taxon>
        <taxon>Rosoideae incertae sedis</taxon>
        <taxon>Rosa</taxon>
    </lineage>
</organism>
<sequence length="386" mass="42792">MSINRPSCLNWLFNSFCLCFPPLFPKKSSQTKLISTMEWIRGEQLGRGSFATVSSAKPKNQSTKTPSLMAVKSSEASFSSLLKNEKQVLDQIGSCPQVVRCFGDDHTFENGTAFYNLFLEYASGGCLADQLKKNGGRLAEIDVKRYARAVLKGLRFVHSKGFVHCDVKLANVLVFENGAAKIADFGLAKKAGPTGNRVEVRGTPLYMSPESVNEQEFESPADIWAFGCLVAEMVTGKPVWNDGPGSNMCKLLMRIGGDESPEIPEELSEEGKDFLGKCFVKDQRKRWTAEMLLEHPFVISDDTVPLEDVEDELFSSPRGPFDFPDWVSMTSSEISPEFSELVTSDLNSSFDWSSETSSNPAAGRLRRLVTDETHDWSVSGSWVTIR</sequence>